<evidence type="ECO:0000259" key="5">
    <source>
        <dbReference type="Pfam" id="PF14905"/>
    </source>
</evidence>
<feature type="signal peptide" evidence="4">
    <location>
        <begin position="1"/>
        <end position="19"/>
    </location>
</feature>
<evidence type="ECO:0000256" key="2">
    <source>
        <dbReference type="ARBA" id="ARBA00023136"/>
    </source>
</evidence>
<sequence>MKKILYPLLLVGAAQFTFAQECKLKGSVADENGIPVTDASVSIFDQNNEGKGFVFTSNVGEFEFKLPCGQKYDIEIEQAGFETYIENVDLTENVNKKLKLKKGNQISLQETIVKAQQAIKVKGDTIEFDADSFKVGNEETLEDILKKLPGIEVVNGKVMYKGKPMSQVTVGGREVLGGNEKLLNKNLPSDAVSKIQLDTKFKSNPFASSLQEDDEQFALNIELKEDMKRIAFGNVTIGGDADKHADAQAKIFYFSEKSDATTIHDFNTFGKKVFDFDDYMTFFGGMSNFTEDGSQLSIRGGNASLSFPTESDAPEMSTYNGALHYGVEPNKRLKVSGFGLVNTNNIKYNSTVERFYNTVENPYTTIDEQRNKNNTLMGMARIKLDYNPNDKGQIKYNLNFNYMKNEDEQSVDNFLDGQKTGFRNNFTDRENFRLSQNLSYIKKIGRDHNIGFYLRHQFQNETPDFNLYSSNQPFTIFGNLSKINDQYNLNQDQRYNVNTFQFYTVYNHLLTNTANLKFKVGTNFSFQRFENSLYDYQNLITSFNTISDTNFDYNETFGDVTLTKKIGNFQADLGAGLIFFSENAKFTDGTNEKFNETKVLPHARLNYKFNNATSITANYKQAYDLPHAKDLTDSYVLQSYFSIFQGNRDLRQALTHTASLSFNHFNSFSFFNIFGNVSYSKREKSIVTTSVLNQENQTQINTLLNSDYDNDTYSGYFMIYKRFAKWYNVRGTANLNYSDYYTYTGSKIDDTERVVNNTSFNQTYNLENSFVFNKKFELKAGLNLSLSNFKSLFEQKFETWRPYGDAAWSVTDNLLIQSDFSYRLQYRNGERLNDAKEWNASARYKIAKKTYLTLTGGNLLGNNIIVSNGFTDNYISTTTRNVLGRYFIVSLRYKF</sequence>
<dbReference type="InterPro" id="IPR036942">
    <property type="entry name" value="Beta-barrel_TonB_sf"/>
</dbReference>
<name>A0ABX1WPQ0_9FLAO</name>
<dbReference type="Proteomes" id="UP000580344">
    <property type="component" value="Unassembled WGS sequence"/>
</dbReference>
<evidence type="ECO:0000313" key="7">
    <source>
        <dbReference type="Proteomes" id="UP000580344"/>
    </source>
</evidence>
<dbReference type="InterPro" id="IPR008969">
    <property type="entry name" value="CarboxyPept-like_regulatory"/>
</dbReference>
<accession>A0ABX1WPQ0</accession>
<comment type="subcellular location">
    <subcellularLocation>
        <location evidence="1">Cell outer membrane</location>
    </subcellularLocation>
</comment>
<comment type="caution">
    <text evidence="6">The sequence shown here is derived from an EMBL/GenBank/DDBJ whole genome shotgun (WGS) entry which is preliminary data.</text>
</comment>
<reference evidence="6 7" key="1">
    <citation type="submission" date="2020-05" db="EMBL/GenBank/DDBJ databases">
        <title>Tigecycline resistant gene in Empedobacter stercoris.</title>
        <authorList>
            <person name="Chen Y."/>
            <person name="Cheng Y."/>
            <person name="Zhou K."/>
        </authorList>
    </citation>
    <scope>NUCLEOTIDE SEQUENCE [LARGE SCALE GENOMIC DNA]</scope>
    <source>
        <strain evidence="6 7">ES202</strain>
    </source>
</reference>
<feature type="domain" description="Outer membrane protein beta-barrel" evidence="5">
    <location>
        <begin position="456"/>
        <end position="893"/>
    </location>
</feature>
<protein>
    <submittedName>
        <fullName evidence="6">TonB-dependent receptor</fullName>
    </submittedName>
</protein>
<dbReference type="Pfam" id="PF13620">
    <property type="entry name" value="CarboxypepD_reg"/>
    <property type="match status" value="1"/>
</dbReference>
<keyword evidence="2" id="KW-0472">Membrane</keyword>
<proteinExistence type="predicted"/>
<feature type="chain" id="PRO_5047072406" evidence="4">
    <location>
        <begin position="20"/>
        <end position="895"/>
    </location>
</feature>
<evidence type="ECO:0000256" key="4">
    <source>
        <dbReference type="SAM" id="SignalP"/>
    </source>
</evidence>
<keyword evidence="7" id="KW-1185">Reference proteome</keyword>
<evidence type="ECO:0000256" key="3">
    <source>
        <dbReference type="ARBA" id="ARBA00023237"/>
    </source>
</evidence>
<dbReference type="InterPro" id="IPR041700">
    <property type="entry name" value="OMP_b-brl_3"/>
</dbReference>
<evidence type="ECO:0000313" key="6">
    <source>
        <dbReference type="EMBL" id="NOJ76572.1"/>
    </source>
</evidence>
<dbReference type="Gene3D" id="2.40.170.20">
    <property type="entry name" value="TonB-dependent receptor, beta-barrel domain"/>
    <property type="match status" value="1"/>
</dbReference>
<dbReference type="RefSeq" id="WP_171623863.1">
    <property type="nucleotide sequence ID" value="NZ_CP053698.1"/>
</dbReference>
<keyword evidence="3" id="KW-0998">Cell outer membrane</keyword>
<dbReference type="SUPFAM" id="SSF56935">
    <property type="entry name" value="Porins"/>
    <property type="match status" value="1"/>
</dbReference>
<dbReference type="EMBL" id="JABFOQ010000039">
    <property type="protein sequence ID" value="NOJ76572.1"/>
    <property type="molecule type" value="Genomic_DNA"/>
</dbReference>
<organism evidence="6 7">
    <name type="scientific">Empedobacter stercoris</name>
    <dbReference type="NCBI Taxonomy" id="1628248"/>
    <lineage>
        <taxon>Bacteria</taxon>
        <taxon>Pseudomonadati</taxon>
        <taxon>Bacteroidota</taxon>
        <taxon>Flavobacteriia</taxon>
        <taxon>Flavobacteriales</taxon>
        <taxon>Weeksellaceae</taxon>
        <taxon>Empedobacter</taxon>
    </lineage>
</organism>
<dbReference type="Pfam" id="PF14905">
    <property type="entry name" value="OMP_b-brl_3"/>
    <property type="match status" value="1"/>
</dbReference>
<keyword evidence="4" id="KW-0732">Signal</keyword>
<gene>
    <name evidence="6" type="ORF">HMH06_12145</name>
</gene>
<dbReference type="SUPFAM" id="SSF49464">
    <property type="entry name" value="Carboxypeptidase regulatory domain-like"/>
    <property type="match status" value="1"/>
</dbReference>
<keyword evidence="6" id="KW-0675">Receptor</keyword>
<dbReference type="Gene3D" id="2.60.40.1120">
    <property type="entry name" value="Carboxypeptidase-like, regulatory domain"/>
    <property type="match status" value="1"/>
</dbReference>
<evidence type="ECO:0000256" key="1">
    <source>
        <dbReference type="ARBA" id="ARBA00004442"/>
    </source>
</evidence>